<keyword evidence="3" id="KW-1185">Reference proteome</keyword>
<feature type="chain" id="PRO_5045749271" description="Group 4 capsule polysaccharide lipoprotein gfcB, YjbF" evidence="1">
    <location>
        <begin position="28"/>
        <end position="232"/>
    </location>
</feature>
<organism evidence="2 3">
    <name type="scientific">[Roseibacterium] beibuensis</name>
    <dbReference type="NCBI Taxonomy" id="1193142"/>
    <lineage>
        <taxon>Bacteria</taxon>
        <taxon>Pseudomonadati</taxon>
        <taxon>Pseudomonadota</taxon>
        <taxon>Alphaproteobacteria</taxon>
        <taxon>Rhodobacterales</taxon>
        <taxon>Roseobacteraceae</taxon>
        <taxon>Roseicyclus</taxon>
    </lineage>
</organism>
<sequence>MALISLPRPLVACAAAACLVLSACGTAEESPLGTVLGGVASGFGPFGGGSDAAPSDPRQALDRATIEAIGQPLLTAELTALPGASLMTRVGRNRGVDSWRDSAGLGLALSYAGLLRATRGFGFDLMSSDASGTAHALAARRPAEVNRTMVYLDGELREAREIHRCRLTVEGQAGIEIVGRSHATTRISEACSRPDGDSYTNRYWVEASGTIRRSEQWISDEVGSIRLDRLTD</sequence>
<evidence type="ECO:0000313" key="3">
    <source>
        <dbReference type="Proteomes" id="UP001499910"/>
    </source>
</evidence>
<dbReference type="EMBL" id="BAABHW010000001">
    <property type="protein sequence ID" value="GAA5067120.1"/>
    <property type="molecule type" value="Genomic_DNA"/>
</dbReference>
<dbReference type="InterPro" id="IPR021308">
    <property type="entry name" value="GfcB"/>
</dbReference>
<dbReference type="RefSeq" id="WP_259546707.1">
    <property type="nucleotide sequence ID" value="NZ_BAABHW010000001.1"/>
</dbReference>
<dbReference type="Gene3D" id="2.40.360.10">
    <property type="entry name" value="YmcC-like"/>
    <property type="match status" value="1"/>
</dbReference>
<evidence type="ECO:0008006" key="4">
    <source>
        <dbReference type="Google" id="ProtNLM"/>
    </source>
</evidence>
<reference evidence="3" key="1">
    <citation type="journal article" date="2019" name="Int. J. Syst. Evol. Microbiol.">
        <title>The Global Catalogue of Microorganisms (GCM) 10K type strain sequencing project: providing services to taxonomists for standard genome sequencing and annotation.</title>
        <authorList>
            <consortium name="The Broad Institute Genomics Platform"/>
            <consortium name="The Broad Institute Genome Sequencing Center for Infectious Disease"/>
            <person name="Wu L."/>
            <person name="Ma J."/>
        </authorList>
    </citation>
    <scope>NUCLEOTIDE SEQUENCE [LARGE SCALE GENOMIC DNA]</scope>
    <source>
        <strain evidence="3">JCM 18015</strain>
    </source>
</reference>
<dbReference type="Proteomes" id="UP001499910">
    <property type="component" value="Unassembled WGS sequence"/>
</dbReference>
<dbReference type="Pfam" id="PF11102">
    <property type="entry name" value="YjbF"/>
    <property type="match status" value="1"/>
</dbReference>
<evidence type="ECO:0000256" key="1">
    <source>
        <dbReference type="SAM" id="SignalP"/>
    </source>
</evidence>
<keyword evidence="1" id="KW-0732">Signal</keyword>
<gene>
    <name evidence="2" type="ORF">GCM10023209_06410</name>
</gene>
<feature type="signal peptide" evidence="1">
    <location>
        <begin position="1"/>
        <end position="27"/>
    </location>
</feature>
<accession>A0ABP9KWF8</accession>
<dbReference type="InterPro" id="IPR023373">
    <property type="entry name" value="YmcC_sf"/>
</dbReference>
<dbReference type="SUPFAM" id="SSF159270">
    <property type="entry name" value="YmcC-like"/>
    <property type="match status" value="1"/>
</dbReference>
<name>A0ABP9KWF8_9RHOB</name>
<comment type="caution">
    <text evidence="2">The sequence shown here is derived from an EMBL/GenBank/DDBJ whole genome shotgun (WGS) entry which is preliminary data.</text>
</comment>
<evidence type="ECO:0000313" key="2">
    <source>
        <dbReference type="EMBL" id="GAA5067120.1"/>
    </source>
</evidence>
<protein>
    <recommendedName>
        <fullName evidence="4">Group 4 capsule polysaccharide lipoprotein gfcB, YjbF</fullName>
    </recommendedName>
</protein>
<proteinExistence type="predicted"/>